<comment type="caution">
    <text evidence="4">The sequence shown here is derived from an EMBL/GenBank/DDBJ whole genome shotgun (WGS) entry which is preliminary data.</text>
</comment>
<dbReference type="RefSeq" id="WP_307203273.1">
    <property type="nucleotide sequence ID" value="NZ_JAUSSU010000003.1"/>
</dbReference>
<dbReference type="NCBIfam" id="TIGR02464">
    <property type="entry name" value="ribofla_fusion"/>
    <property type="match status" value="1"/>
</dbReference>
<dbReference type="EMBL" id="JAUSSU010000003">
    <property type="protein sequence ID" value="MDQ0112430.1"/>
    <property type="molecule type" value="Genomic_DNA"/>
</dbReference>
<gene>
    <name evidence="4" type="ORF">J2T15_001865</name>
</gene>
<evidence type="ECO:0000259" key="3">
    <source>
        <dbReference type="Pfam" id="PF08719"/>
    </source>
</evidence>
<dbReference type="Proteomes" id="UP001229346">
    <property type="component" value="Unassembled WGS sequence"/>
</dbReference>
<dbReference type="SUPFAM" id="SSF143990">
    <property type="entry name" value="YbiA-like"/>
    <property type="match status" value="1"/>
</dbReference>
<comment type="catalytic activity">
    <reaction evidence="2">
        <text>2,5-diamino-6-hydroxy-4-(5-phosphoribosylamino)-pyrimidine + H2O = 2,5,6-triamino-4-hydroxypyrimidine + D-ribose 5-phosphate</text>
        <dbReference type="Rhea" id="RHEA:23436"/>
        <dbReference type="ChEBI" id="CHEBI:15377"/>
        <dbReference type="ChEBI" id="CHEBI:58614"/>
        <dbReference type="ChEBI" id="CHEBI:78346"/>
        <dbReference type="ChEBI" id="CHEBI:137796"/>
    </reaction>
</comment>
<dbReference type="InterPro" id="IPR037238">
    <property type="entry name" value="YbiA-like_sf"/>
</dbReference>
<proteinExistence type="predicted"/>
<evidence type="ECO:0000256" key="1">
    <source>
        <dbReference type="ARBA" id="ARBA00000022"/>
    </source>
</evidence>
<evidence type="ECO:0000256" key="2">
    <source>
        <dbReference type="ARBA" id="ARBA00000751"/>
    </source>
</evidence>
<keyword evidence="5" id="KW-1185">Reference proteome</keyword>
<comment type="catalytic activity">
    <reaction evidence="1">
        <text>5-amino-6-(5-phospho-D-ribosylamino)uracil + H2O = 5,6-diaminouracil + D-ribose 5-phosphate</text>
        <dbReference type="Rhea" id="RHEA:55020"/>
        <dbReference type="ChEBI" id="CHEBI:15377"/>
        <dbReference type="ChEBI" id="CHEBI:46252"/>
        <dbReference type="ChEBI" id="CHEBI:58453"/>
        <dbReference type="ChEBI" id="CHEBI:78346"/>
    </reaction>
</comment>
<evidence type="ECO:0000313" key="5">
    <source>
        <dbReference type="Proteomes" id="UP001229346"/>
    </source>
</evidence>
<feature type="domain" description="NADAR" evidence="3">
    <location>
        <begin position="5"/>
        <end position="143"/>
    </location>
</feature>
<accession>A0ABT9TYH6</accession>
<evidence type="ECO:0000313" key="4">
    <source>
        <dbReference type="EMBL" id="MDQ0112430.1"/>
    </source>
</evidence>
<dbReference type="Pfam" id="PF08719">
    <property type="entry name" value="NADAR"/>
    <property type="match status" value="1"/>
</dbReference>
<protein>
    <submittedName>
        <fullName evidence="4">RibA/ribD-fused uncharacterized protein</fullName>
    </submittedName>
</protein>
<organism evidence="4 5">
    <name type="scientific">Paenibacillus harenae</name>
    <dbReference type="NCBI Taxonomy" id="306543"/>
    <lineage>
        <taxon>Bacteria</taxon>
        <taxon>Bacillati</taxon>
        <taxon>Bacillota</taxon>
        <taxon>Bacilli</taxon>
        <taxon>Bacillales</taxon>
        <taxon>Paenibacillaceae</taxon>
        <taxon>Paenibacillus</taxon>
    </lineage>
</organism>
<sequence length="219" mass="26008">MHNILFYQTDRPYGCFSNFSKFPIEVDNKLWPTTEHYFQGMKFKESEHEELIRLAPTPMAAAKMGRERTRPLRADWEQVKDEVMRTAIHAKVNQHNAIKSILLSTGNCNLIEHTSNDSYWADGGDGTGKNMLGLILMEIRNSLEGYKDEFHLPQWMTFPEVEPFSIFWRMGRGEDFMITFHKWLDGMSEEARKEYWKYFNQFRPIEWIEAKRIQDGRLK</sequence>
<name>A0ABT9TYH6_PAEHA</name>
<dbReference type="InterPro" id="IPR012816">
    <property type="entry name" value="NADAR"/>
</dbReference>
<dbReference type="Gene3D" id="1.10.357.40">
    <property type="entry name" value="YbiA-like"/>
    <property type="match status" value="1"/>
</dbReference>
<reference evidence="4 5" key="1">
    <citation type="submission" date="2023-07" db="EMBL/GenBank/DDBJ databases">
        <title>Sorghum-associated microbial communities from plants grown in Nebraska, USA.</title>
        <authorList>
            <person name="Schachtman D."/>
        </authorList>
    </citation>
    <scope>NUCLEOTIDE SEQUENCE [LARGE SCALE GENOMIC DNA]</scope>
    <source>
        <strain evidence="4 5">CC482</strain>
    </source>
</reference>
<dbReference type="CDD" id="cd15457">
    <property type="entry name" value="NADAR"/>
    <property type="match status" value="1"/>
</dbReference>